<evidence type="ECO:0000313" key="2">
    <source>
        <dbReference type="Proteomes" id="UP000177870"/>
    </source>
</evidence>
<accession>A0A1D8U1Q2</accession>
<sequence length="101" mass="11459">MSQKPNYENLYSFLAGEFAEADFEGKSDEEVVLGCNNPELAKWHRTIITEGRVALASRSFPWKDVGDYANRHFETEESARKWLTKMLDLLESGLDQVSGGE</sequence>
<dbReference type="Proteomes" id="UP000177870">
    <property type="component" value="Chromosome"/>
</dbReference>
<name>A0A1D8U1Q2_9CYAN</name>
<dbReference type="KEGG" id="mpro:BJP34_33045"/>
<protein>
    <submittedName>
        <fullName evidence="1">Uncharacterized protein</fullName>
    </submittedName>
</protein>
<dbReference type="EMBL" id="CP017599">
    <property type="protein sequence ID" value="AOX03616.1"/>
    <property type="molecule type" value="Genomic_DNA"/>
</dbReference>
<dbReference type="OrthoDB" id="583167at2"/>
<dbReference type="RefSeq" id="WP_070395987.1">
    <property type="nucleotide sequence ID" value="NZ_CP017599.1"/>
</dbReference>
<proteinExistence type="predicted"/>
<evidence type="ECO:0000313" key="1">
    <source>
        <dbReference type="EMBL" id="AOX03616.1"/>
    </source>
</evidence>
<organism evidence="1 2">
    <name type="scientific">Moorena producens PAL-8-15-08-1</name>
    <dbReference type="NCBI Taxonomy" id="1458985"/>
    <lineage>
        <taxon>Bacteria</taxon>
        <taxon>Bacillati</taxon>
        <taxon>Cyanobacteriota</taxon>
        <taxon>Cyanophyceae</taxon>
        <taxon>Coleofasciculales</taxon>
        <taxon>Coleofasciculaceae</taxon>
        <taxon>Moorena</taxon>
    </lineage>
</organism>
<dbReference type="AlphaFoldDB" id="A0A1D8U1Q2"/>
<reference evidence="2" key="1">
    <citation type="submission" date="2016-10" db="EMBL/GenBank/DDBJ databases">
        <title>Comparative genomics uncovers the prolific and rare metabolic potential of the cyanobacterial genus Moorea.</title>
        <authorList>
            <person name="Leao T."/>
            <person name="Castelao G."/>
            <person name="Korobeynikov A."/>
            <person name="Monroe E.A."/>
            <person name="Podell S."/>
            <person name="Glukhov E."/>
            <person name="Allen E."/>
            <person name="Gerwick W.H."/>
            <person name="Gerwick L."/>
        </authorList>
    </citation>
    <scope>NUCLEOTIDE SEQUENCE [LARGE SCALE GENOMIC DNA]</scope>
    <source>
        <strain evidence="2">PAL-8-15-08-1</strain>
    </source>
</reference>
<gene>
    <name evidence="1" type="ORF">BJP34_33045</name>
</gene>